<protein>
    <recommendedName>
        <fullName evidence="5">Root cap</fullName>
    </recommendedName>
</protein>
<evidence type="ECO:0000313" key="4">
    <source>
        <dbReference type="Proteomes" id="UP001141552"/>
    </source>
</evidence>
<feature type="chain" id="PRO_5040122399" description="Root cap" evidence="2">
    <location>
        <begin position="22"/>
        <end position="675"/>
    </location>
</feature>
<dbReference type="Proteomes" id="UP001141552">
    <property type="component" value="Unassembled WGS sequence"/>
</dbReference>
<feature type="region of interest" description="Disordered" evidence="1">
    <location>
        <begin position="28"/>
        <end position="109"/>
    </location>
</feature>
<accession>A0A9Q0GET9</accession>
<dbReference type="Pfam" id="PF06830">
    <property type="entry name" value="Root_cap"/>
    <property type="match status" value="2"/>
</dbReference>
<name>A0A9Q0GET9_9ROSI</name>
<keyword evidence="4" id="KW-1185">Reference proteome</keyword>
<feature type="compositionally biased region" description="Gly residues" evidence="1">
    <location>
        <begin position="36"/>
        <end position="48"/>
    </location>
</feature>
<feature type="compositionally biased region" description="Basic and acidic residues" evidence="1">
    <location>
        <begin position="67"/>
        <end position="89"/>
    </location>
</feature>
<organism evidence="3 4">
    <name type="scientific">Turnera subulata</name>
    <dbReference type="NCBI Taxonomy" id="218843"/>
    <lineage>
        <taxon>Eukaryota</taxon>
        <taxon>Viridiplantae</taxon>
        <taxon>Streptophyta</taxon>
        <taxon>Embryophyta</taxon>
        <taxon>Tracheophyta</taxon>
        <taxon>Spermatophyta</taxon>
        <taxon>Magnoliopsida</taxon>
        <taxon>eudicotyledons</taxon>
        <taxon>Gunneridae</taxon>
        <taxon>Pentapetalae</taxon>
        <taxon>rosids</taxon>
        <taxon>fabids</taxon>
        <taxon>Malpighiales</taxon>
        <taxon>Passifloraceae</taxon>
        <taxon>Turnera</taxon>
    </lineage>
</organism>
<keyword evidence="2" id="KW-0732">Signal</keyword>
<dbReference type="PANTHER" id="PTHR31656">
    <property type="entry name" value="ROOT CAP DOMAIN-CONTAINING PROTEIN"/>
    <property type="match status" value="1"/>
</dbReference>
<proteinExistence type="predicted"/>
<dbReference type="OrthoDB" id="585770at2759"/>
<dbReference type="AlphaFoldDB" id="A0A9Q0GET9"/>
<comment type="caution">
    <text evidence="3">The sequence shown here is derived from an EMBL/GenBank/DDBJ whole genome shotgun (WGS) entry which is preliminary data.</text>
</comment>
<evidence type="ECO:0000256" key="2">
    <source>
        <dbReference type="SAM" id="SignalP"/>
    </source>
</evidence>
<feature type="signal peptide" evidence="2">
    <location>
        <begin position="1"/>
        <end position="21"/>
    </location>
</feature>
<sequence length="675" mass="74960">MAQLRPCILVALFILLISTEAIFVQAAPDEGKGKGNDGNGKGNNGNGKGSPAKGDEGKGKGNNGNPGDKKGKAKDDNGKKKDNKSKGKDPEEDFDDLPSYNGQEQAKCKGKGKCYGKTIVCPAQCPEKKPKKNKKGKACHVNCGHCEATCKKPNCNGYGALCYDPRFVGGDGVMFYFHGAKGGNFAIVSDDNLHINAHFIGTRPQGRTRDYTWVQALAVMFDTHNLVLAAKRVSHWDDSVDALTVRFDGEEINIPADEDAEWKIHTAEGRKVVVERTDDTNNVRVTISGLLEMDIKVRPIGKEENRVHNYQLPEDDAFAHLETQFKFKNLSDLVEGVLGKTYRENYVSPVKFGVPMPMMGGEDKYQTPSLLSPLCKECRFQKAMHSGDNLLCIHFAGSLLGSRPKVPRSKQEKLRSCCTTLHIVESIIYRERASTLRSEREMPGEDTCVRPNCNGYGSLCYDPRFVGGDGVMFYFHGEKGGNFAIVSDDNLQINAHFIGTRPQGRTRDYTWVKALSVMFDTHTLVIAAKIITHWDDSIDALVVRWDGETVEIPTAGEAEWRANEDQREVVVERTDDTNTVRVTVSQLVELDIKVRPIGKEEDRVHNYQLPKDDAFAHLEMQFKFFNLTDLVEGVLGKTYQPDYVSPVKVGVPMPMMGGEDKYQTPSLFSPVCRAC</sequence>
<dbReference type="EMBL" id="JAKUCV010000752">
    <property type="protein sequence ID" value="KAJ4848913.1"/>
    <property type="molecule type" value="Genomic_DNA"/>
</dbReference>
<evidence type="ECO:0008006" key="5">
    <source>
        <dbReference type="Google" id="ProtNLM"/>
    </source>
</evidence>
<reference evidence="3" key="2">
    <citation type="journal article" date="2023" name="Plants (Basel)">
        <title>Annotation of the Turnera subulata (Passifloraceae) Draft Genome Reveals the S-Locus Evolved after the Divergence of Turneroideae from Passifloroideae in a Stepwise Manner.</title>
        <authorList>
            <person name="Henning P.M."/>
            <person name="Roalson E.H."/>
            <person name="Mir W."/>
            <person name="McCubbin A.G."/>
            <person name="Shore J.S."/>
        </authorList>
    </citation>
    <scope>NUCLEOTIDE SEQUENCE</scope>
    <source>
        <strain evidence="3">F60SS</strain>
    </source>
</reference>
<reference evidence="3" key="1">
    <citation type="submission" date="2022-02" db="EMBL/GenBank/DDBJ databases">
        <authorList>
            <person name="Henning P.M."/>
            <person name="McCubbin A.G."/>
            <person name="Shore J.S."/>
        </authorList>
    </citation>
    <scope>NUCLEOTIDE SEQUENCE</scope>
    <source>
        <strain evidence="3">F60SS</strain>
        <tissue evidence="3">Leaves</tissue>
    </source>
</reference>
<feature type="non-terminal residue" evidence="3">
    <location>
        <position position="1"/>
    </location>
</feature>
<evidence type="ECO:0000313" key="3">
    <source>
        <dbReference type="EMBL" id="KAJ4848913.1"/>
    </source>
</evidence>
<gene>
    <name evidence="3" type="ORF">Tsubulata_025478</name>
</gene>
<dbReference type="InterPro" id="IPR009646">
    <property type="entry name" value="Root_cap"/>
</dbReference>
<evidence type="ECO:0000256" key="1">
    <source>
        <dbReference type="SAM" id="MobiDB-lite"/>
    </source>
</evidence>